<accession>A0A3B0Z9L9</accession>
<sequence length="221" mass="25271">FHPFQRLVDTGEIEPELATLQSLCLGRPYTVLPSIEYARLVAEDSGTGWVEVSVPGETEQVQVIDLTELFPVQFGALLVGFELEPEVLWSKFGCYDHFKVRYLLSCLALPGWDVESVRRARAKNHQLYLDCFEKEDAKIKPEADWIDGFEFACEGADYLARRLSEFGVRTRREEEFLVLPCHQELTAQDIEYVYAIYRGYLNLCSEWKSTGIRGSIKLTGS</sequence>
<evidence type="ECO:0000313" key="1">
    <source>
        <dbReference type="EMBL" id="VAW77376.1"/>
    </source>
</evidence>
<reference evidence="1" key="1">
    <citation type="submission" date="2018-06" db="EMBL/GenBank/DDBJ databases">
        <authorList>
            <person name="Zhirakovskaya E."/>
        </authorList>
    </citation>
    <scope>NUCLEOTIDE SEQUENCE</scope>
</reference>
<dbReference type="AlphaFoldDB" id="A0A3B0Z9L9"/>
<organism evidence="1">
    <name type="scientific">hydrothermal vent metagenome</name>
    <dbReference type="NCBI Taxonomy" id="652676"/>
    <lineage>
        <taxon>unclassified sequences</taxon>
        <taxon>metagenomes</taxon>
        <taxon>ecological metagenomes</taxon>
    </lineage>
</organism>
<proteinExistence type="predicted"/>
<feature type="non-terminal residue" evidence="1">
    <location>
        <position position="1"/>
    </location>
</feature>
<name>A0A3B0Z9L9_9ZZZZ</name>
<dbReference type="EMBL" id="UOFN01000076">
    <property type="protein sequence ID" value="VAW77376.1"/>
    <property type="molecule type" value="Genomic_DNA"/>
</dbReference>
<protein>
    <submittedName>
        <fullName evidence="1">Uncharacterized protein</fullName>
    </submittedName>
</protein>
<gene>
    <name evidence="1" type="ORF">MNBD_GAMMA15-2040</name>
</gene>